<reference evidence="2 3" key="1">
    <citation type="submission" date="2018-11" db="EMBL/GenBank/DDBJ databases">
        <authorList>
            <consortium name="Pathogen Informatics"/>
        </authorList>
    </citation>
    <scope>NUCLEOTIDE SEQUENCE [LARGE SCALE GENOMIC DNA]</scope>
</reference>
<evidence type="ECO:0000313" key="3">
    <source>
        <dbReference type="Proteomes" id="UP000050761"/>
    </source>
</evidence>
<gene>
    <name evidence="2" type="ORF">HPBE_LOCUS5</name>
</gene>
<dbReference type="Proteomes" id="UP000050761">
    <property type="component" value="Unassembled WGS sequence"/>
</dbReference>
<reference evidence="4" key="2">
    <citation type="submission" date="2019-09" db="UniProtKB">
        <authorList>
            <consortium name="WormBaseParasite"/>
        </authorList>
    </citation>
    <scope>IDENTIFICATION</scope>
</reference>
<protein>
    <submittedName>
        <fullName evidence="2 4">Uncharacterized protein</fullName>
    </submittedName>
</protein>
<evidence type="ECO:0000256" key="1">
    <source>
        <dbReference type="SAM" id="MobiDB-lite"/>
    </source>
</evidence>
<accession>A0A183F1S0</accession>
<dbReference type="AlphaFoldDB" id="A0A183F1S0"/>
<proteinExistence type="predicted"/>
<dbReference type="EMBL" id="UZAH01000002">
    <property type="protein sequence ID" value="VDO17897.1"/>
    <property type="molecule type" value="Genomic_DNA"/>
</dbReference>
<sequence>MTNTCYDDADRRDRRAMRRGRRHRCTDITAAGGSARPRLVDEATNSQAASSDPLIPPGFLVPISISRAFNFGANQWLVGRR</sequence>
<evidence type="ECO:0000313" key="2">
    <source>
        <dbReference type="EMBL" id="VDO17897.1"/>
    </source>
</evidence>
<keyword evidence="3" id="KW-1185">Reference proteome</keyword>
<organism evidence="3 4">
    <name type="scientific">Heligmosomoides polygyrus</name>
    <name type="common">Parasitic roundworm</name>
    <dbReference type="NCBI Taxonomy" id="6339"/>
    <lineage>
        <taxon>Eukaryota</taxon>
        <taxon>Metazoa</taxon>
        <taxon>Ecdysozoa</taxon>
        <taxon>Nematoda</taxon>
        <taxon>Chromadorea</taxon>
        <taxon>Rhabditida</taxon>
        <taxon>Rhabditina</taxon>
        <taxon>Rhabditomorpha</taxon>
        <taxon>Strongyloidea</taxon>
        <taxon>Heligmosomidae</taxon>
        <taxon>Heligmosomoides</taxon>
    </lineage>
</organism>
<accession>A0A3P7U670</accession>
<feature type="region of interest" description="Disordered" evidence="1">
    <location>
        <begin position="1"/>
        <end position="22"/>
    </location>
</feature>
<dbReference type="WBParaSite" id="HPBE_0000000401-mRNA-1">
    <property type="protein sequence ID" value="HPBE_0000000401-mRNA-1"/>
    <property type="gene ID" value="HPBE_0000000401"/>
</dbReference>
<evidence type="ECO:0000313" key="4">
    <source>
        <dbReference type="WBParaSite" id="HPBE_0000000401-mRNA-1"/>
    </source>
</evidence>
<name>A0A183F1S0_HELPZ</name>